<evidence type="ECO:0000313" key="2">
    <source>
        <dbReference type="Proteomes" id="UP000027936"/>
    </source>
</evidence>
<dbReference type="EMBL" id="JJRY01000001">
    <property type="protein sequence ID" value="KEF40376.1"/>
    <property type="molecule type" value="Genomic_DNA"/>
</dbReference>
<dbReference type="AlphaFoldDB" id="A0A072NSB6"/>
<proteinExistence type="predicted"/>
<protein>
    <submittedName>
        <fullName evidence="1">Uncharacterized protein</fullName>
    </submittedName>
</protein>
<sequence length="130" mass="14855">MKSLSMLLDVMKDGKFQIFFSFMAIEETTFNSIATSGTDKFIDKCTILTRKDYSEFAIPYVPNFTIIQKGKSGVVIDMNIHLEIIEDAILKLVWRSGNSAIKRTSMLNNNIFLIGLKMCRGTFTTFKRFT</sequence>
<gene>
    <name evidence="1" type="ORF">M670_00402</name>
</gene>
<reference evidence="1 2" key="1">
    <citation type="submission" date="2014-04" db="EMBL/GenBank/DDBJ databases">
        <title>Draft genome sequence of Bacillus azotoformans MEV2011, a (co-) denitrifying strain unable to grow in the presence of oxygen.</title>
        <authorList>
            <person name="Nielsen M."/>
            <person name="Schreiber L."/>
            <person name="Finster K."/>
            <person name="Schramm A."/>
        </authorList>
    </citation>
    <scope>NUCLEOTIDE SEQUENCE [LARGE SCALE GENOMIC DNA]</scope>
    <source>
        <strain evidence="1 2">MEV2011</strain>
    </source>
</reference>
<evidence type="ECO:0000313" key="1">
    <source>
        <dbReference type="EMBL" id="KEF40376.1"/>
    </source>
</evidence>
<comment type="caution">
    <text evidence="1">The sequence shown here is derived from an EMBL/GenBank/DDBJ whole genome shotgun (WGS) entry which is preliminary data.</text>
</comment>
<accession>A0A072NSB6</accession>
<dbReference type="PATRIC" id="fig|1348973.3.peg.392"/>
<dbReference type="Proteomes" id="UP000027936">
    <property type="component" value="Unassembled WGS sequence"/>
</dbReference>
<name>A0A072NSB6_SCHAZ</name>
<organism evidence="1 2">
    <name type="scientific">Schinkia azotoformans MEV2011</name>
    <dbReference type="NCBI Taxonomy" id="1348973"/>
    <lineage>
        <taxon>Bacteria</taxon>
        <taxon>Bacillati</taxon>
        <taxon>Bacillota</taxon>
        <taxon>Bacilli</taxon>
        <taxon>Bacillales</taxon>
        <taxon>Bacillaceae</taxon>
        <taxon>Calidifontibacillus/Schinkia group</taxon>
        <taxon>Schinkia</taxon>
    </lineage>
</organism>